<dbReference type="EMBL" id="LAZR01003449">
    <property type="protein sequence ID" value="KKN18201.1"/>
    <property type="molecule type" value="Genomic_DNA"/>
</dbReference>
<sequence length="222" mass="26261">MPQKLTYEFVKDYFENKGYELLSRVYIGSNSKLEYVCPEGHQHNITWRHFYSGQGCFYCSNNVKPIIEFIRQYFENEGHVLLTKAYINAQQKLKYICADGHRNEIKWNNFKDGSRCSTCKSINMSGDKHHAWKGGISNEPYCDVWADKEYKEDIKARDNYECQNPDCWKITKKLCLHHIDYDKKNCHPSNLIILCRSCNGRANSNRERHTNYYNGIMKLKNL</sequence>
<comment type="caution">
    <text evidence="2">The sequence shown here is derived from an EMBL/GenBank/DDBJ whole genome shotgun (WGS) entry which is preliminary data.</text>
</comment>
<dbReference type="SMART" id="SM00507">
    <property type="entry name" value="HNHc"/>
    <property type="match status" value="1"/>
</dbReference>
<feature type="domain" description="HNH nuclease" evidence="1">
    <location>
        <begin position="149"/>
        <end position="200"/>
    </location>
</feature>
<dbReference type="AlphaFoldDB" id="A0A0F9QYJ6"/>
<name>A0A0F9QYJ6_9ZZZZ</name>
<reference evidence="2" key="1">
    <citation type="journal article" date="2015" name="Nature">
        <title>Complex archaea that bridge the gap between prokaryotes and eukaryotes.</title>
        <authorList>
            <person name="Spang A."/>
            <person name="Saw J.H."/>
            <person name="Jorgensen S.L."/>
            <person name="Zaremba-Niedzwiedzka K."/>
            <person name="Martijn J."/>
            <person name="Lind A.E."/>
            <person name="van Eijk R."/>
            <person name="Schleper C."/>
            <person name="Guy L."/>
            <person name="Ettema T.J."/>
        </authorList>
    </citation>
    <scope>NUCLEOTIDE SEQUENCE</scope>
</reference>
<organism evidence="2">
    <name type="scientific">marine sediment metagenome</name>
    <dbReference type="NCBI Taxonomy" id="412755"/>
    <lineage>
        <taxon>unclassified sequences</taxon>
        <taxon>metagenomes</taxon>
        <taxon>ecological metagenomes</taxon>
    </lineage>
</organism>
<proteinExistence type="predicted"/>
<accession>A0A0F9QYJ6</accession>
<gene>
    <name evidence="2" type="ORF">LCGC14_0958010</name>
</gene>
<evidence type="ECO:0000259" key="1">
    <source>
        <dbReference type="SMART" id="SM00507"/>
    </source>
</evidence>
<dbReference type="CDD" id="cd00085">
    <property type="entry name" value="HNHc"/>
    <property type="match status" value="1"/>
</dbReference>
<protein>
    <recommendedName>
        <fullName evidence="1">HNH nuclease domain-containing protein</fullName>
    </recommendedName>
</protein>
<dbReference type="InterPro" id="IPR003615">
    <property type="entry name" value="HNH_nuc"/>
</dbReference>
<evidence type="ECO:0000313" key="2">
    <source>
        <dbReference type="EMBL" id="KKN18201.1"/>
    </source>
</evidence>